<keyword evidence="5" id="KW-0963">Cytoplasm</keyword>
<evidence type="ECO:0000256" key="5">
    <source>
        <dbReference type="ARBA" id="ARBA00022490"/>
    </source>
</evidence>
<keyword evidence="14" id="KW-1185">Reference proteome</keyword>
<name>A0ABP6F068_9ACTN</name>
<evidence type="ECO:0000256" key="11">
    <source>
        <dbReference type="ARBA" id="ARBA00031350"/>
    </source>
</evidence>
<evidence type="ECO:0000256" key="10">
    <source>
        <dbReference type="ARBA" id="ARBA00031323"/>
    </source>
</evidence>
<evidence type="ECO:0000256" key="8">
    <source>
        <dbReference type="ARBA" id="ARBA00022691"/>
    </source>
</evidence>
<reference evidence="14" key="1">
    <citation type="journal article" date="2019" name="Int. J. Syst. Evol. Microbiol.">
        <title>The Global Catalogue of Microorganisms (GCM) 10K type strain sequencing project: providing services to taxonomists for standard genome sequencing and annotation.</title>
        <authorList>
            <consortium name="The Broad Institute Genomics Platform"/>
            <consortium name="The Broad Institute Genome Sequencing Center for Infectious Disease"/>
            <person name="Wu L."/>
            <person name="Ma J."/>
        </authorList>
    </citation>
    <scope>NUCLEOTIDE SEQUENCE [LARGE SCALE GENOMIC DNA]</scope>
    <source>
        <strain evidence="14">JCM 16374</strain>
    </source>
</reference>
<dbReference type="Gene3D" id="3.40.50.150">
    <property type="entry name" value="Vaccinia Virus protein VP39"/>
    <property type="match status" value="1"/>
</dbReference>
<proteinExistence type="inferred from homology"/>
<dbReference type="InterPro" id="IPR000682">
    <property type="entry name" value="PCMT"/>
</dbReference>
<feature type="compositionally biased region" description="Basic and acidic residues" evidence="12">
    <location>
        <begin position="365"/>
        <end position="385"/>
    </location>
</feature>
<keyword evidence="7" id="KW-0808">Transferase</keyword>
<dbReference type="Pfam" id="PF01135">
    <property type="entry name" value="PCMT"/>
    <property type="match status" value="1"/>
</dbReference>
<keyword evidence="8" id="KW-0949">S-adenosyl-L-methionine</keyword>
<dbReference type="EC" id="2.1.1.77" evidence="3"/>
<keyword evidence="6" id="KW-0489">Methyltransferase</keyword>
<sequence length="385" mass="41159">MWEGSFVRSLRLLAGFDPLLVALHCPGAVAGGLPVGSPRRGGLSPPPRLWTWNGHDYEVVDRDVEPAGWAQLLYAGPYESTVTQIAGGLPTSGLSCESVVADMLDSLVLEPGHTTLELGTATGRNARLLAAQAGPGRVVSVEYDSQLAAAATANLEVTGGGVKVRVGDGNVGAPEDGPYDRVISTYAVETVPWAWVEQTRPGGRIVMPWGRLGHVALTVAADGQSAHGWVQGLATFMPSRGAEGPLWEQVRDGHPTAVETVFGLDLAALHADHHAVFALRVIRPDIQVRTAAREHGVTAWVHDGRSSWALVEYDGRGPAVAQQGGPRCLADELTSGWREWQQAGAPELWDFGMTRTPHTQYMWAHDPETGPRWGRREPKAGDLAA</sequence>
<evidence type="ECO:0000313" key="13">
    <source>
        <dbReference type="EMBL" id="GAA2680193.1"/>
    </source>
</evidence>
<dbReference type="CDD" id="cd02440">
    <property type="entry name" value="AdoMet_MTases"/>
    <property type="match status" value="1"/>
</dbReference>
<evidence type="ECO:0000256" key="12">
    <source>
        <dbReference type="SAM" id="MobiDB-lite"/>
    </source>
</evidence>
<evidence type="ECO:0000256" key="2">
    <source>
        <dbReference type="ARBA" id="ARBA00005369"/>
    </source>
</evidence>
<dbReference type="SUPFAM" id="SSF53335">
    <property type="entry name" value="S-adenosyl-L-methionine-dependent methyltransferases"/>
    <property type="match status" value="1"/>
</dbReference>
<comment type="subcellular location">
    <subcellularLocation>
        <location evidence="1">Cytoplasm</location>
    </subcellularLocation>
</comment>
<organism evidence="13 14">
    <name type="scientific">Streptomyces lunalinharesii</name>
    <dbReference type="NCBI Taxonomy" id="333384"/>
    <lineage>
        <taxon>Bacteria</taxon>
        <taxon>Bacillati</taxon>
        <taxon>Actinomycetota</taxon>
        <taxon>Actinomycetes</taxon>
        <taxon>Kitasatosporales</taxon>
        <taxon>Streptomycetaceae</taxon>
        <taxon>Streptomyces</taxon>
    </lineage>
</organism>
<evidence type="ECO:0000256" key="3">
    <source>
        <dbReference type="ARBA" id="ARBA00011890"/>
    </source>
</evidence>
<evidence type="ECO:0000256" key="4">
    <source>
        <dbReference type="ARBA" id="ARBA00013346"/>
    </source>
</evidence>
<dbReference type="PANTHER" id="PTHR11579">
    <property type="entry name" value="PROTEIN-L-ISOASPARTATE O-METHYLTRANSFERASE"/>
    <property type="match status" value="1"/>
</dbReference>
<feature type="region of interest" description="Disordered" evidence="12">
    <location>
        <begin position="362"/>
        <end position="385"/>
    </location>
</feature>
<comment type="similarity">
    <text evidence="2">Belongs to the methyltransferase superfamily. L-isoaspartyl/D-aspartyl protein methyltransferase family.</text>
</comment>
<dbReference type="PANTHER" id="PTHR11579:SF0">
    <property type="entry name" value="PROTEIN-L-ISOASPARTATE(D-ASPARTATE) O-METHYLTRANSFERASE"/>
    <property type="match status" value="1"/>
</dbReference>
<evidence type="ECO:0000256" key="1">
    <source>
        <dbReference type="ARBA" id="ARBA00004496"/>
    </source>
</evidence>
<gene>
    <name evidence="13" type="ORF">GCM10009864_60730</name>
</gene>
<dbReference type="InterPro" id="IPR029063">
    <property type="entry name" value="SAM-dependent_MTases_sf"/>
</dbReference>
<evidence type="ECO:0000256" key="6">
    <source>
        <dbReference type="ARBA" id="ARBA00022603"/>
    </source>
</evidence>
<evidence type="ECO:0000313" key="14">
    <source>
        <dbReference type="Proteomes" id="UP001500994"/>
    </source>
</evidence>
<protein>
    <recommendedName>
        <fullName evidence="4">Protein-L-isoaspartate O-methyltransferase</fullName>
        <ecNumber evidence="3">2.1.1.77</ecNumber>
    </recommendedName>
    <alternativeName>
        <fullName evidence="11">L-isoaspartyl protein carboxyl methyltransferase</fullName>
    </alternativeName>
    <alternativeName>
        <fullName evidence="9">Protein L-isoaspartyl methyltransferase</fullName>
    </alternativeName>
    <alternativeName>
        <fullName evidence="10">Protein-beta-aspartate methyltransferase</fullName>
    </alternativeName>
</protein>
<evidence type="ECO:0000256" key="7">
    <source>
        <dbReference type="ARBA" id="ARBA00022679"/>
    </source>
</evidence>
<comment type="caution">
    <text evidence="13">The sequence shown here is derived from an EMBL/GenBank/DDBJ whole genome shotgun (WGS) entry which is preliminary data.</text>
</comment>
<evidence type="ECO:0000256" key="9">
    <source>
        <dbReference type="ARBA" id="ARBA00030757"/>
    </source>
</evidence>
<dbReference type="EMBL" id="BAAARK010000025">
    <property type="protein sequence ID" value="GAA2680193.1"/>
    <property type="molecule type" value="Genomic_DNA"/>
</dbReference>
<accession>A0ABP6F068</accession>
<dbReference type="Proteomes" id="UP001500994">
    <property type="component" value="Unassembled WGS sequence"/>
</dbReference>